<dbReference type="GO" id="GO:0016874">
    <property type="term" value="F:ligase activity"/>
    <property type="evidence" value="ECO:0007669"/>
    <property type="project" value="UniProtKB-KW"/>
</dbReference>
<evidence type="ECO:0000256" key="1">
    <source>
        <dbReference type="ARBA" id="ARBA00006432"/>
    </source>
</evidence>
<evidence type="ECO:0000313" key="4">
    <source>
        <dbReference type="Proteomes" id="UP000248584"/>
    </source>
</evidence>
<protein>
    <submittedName>
        <fullName evidence="3">O-succinylbenzoic acid--CoA ligase</fullName>
    </submittedName>
</protein>
<dbReference type="InterPro" id="IPR045851">
    <property type="entry name" value="AMP-bd_C_sf"/>
</dbReference>
<proteinExistence type="inferred from homology"/>
<dbReference type="SUPFAM" id="SSF56801">
    <property type="entry name" value="Acetyl-CoA synthetase-like"/>
    <property type="match status" value="1"/>
</dbReference>
<evidence type="ECO:0000313" key="3">
    <source>
        <dbReference type="EMBL" id="PZX39126.1"/>
    </source>
</evidence>
<dbReference type="EMBL" id="QKZR01000004">
    <property type="protein sequence ID" value="PZX39126.1"/>
    <property type="molecule type" value="Genomic_DNA"/>
</dbReference>
<organism evidence="3 4">
    <name type="scientific">Nonlabens dokdonensis</name>
    <dbReference type="NCBI Taxonomy" id="328515"/>
    <lineage>
        <taxon>Bacteria</taxon>
        <taxon>Pseudomonadati</taxon>
        <taxon>Bacteroidota</taxon>
        <taxon>Flavobacteriia</taxon>
        <taxon>Flavobacteriales</taxon>
        <taxon>Flavobacteriaceae</taxon>
        <taxon>Nonlabens</taxon>
    </lineage>
</organism>
<dbReference type="PANTHER" id="PTHR43201">
    <property type="entry name" value="ACYL-COA SYNTHETASE"/>
    <property type="match status" value="1"/>
</dbReference>
<keyword evidence="3" id="KW-0436">Ligase</keyword>
<accession>A0ABX5PW58</accession>
<comment type="caution">
    <text evidence="3">The sequence shown here is derived from an EMBL/GenBank/DDBJ whole genome shotgun (WGS) entry which is preliminary data.</text>
</comment>
<dbReference type="Pfam" id="PF00501">
    <property type="entry name" value="AMP-binding"/>
    <property type="match status" value="1"/>
</dbReference>
<dbReference type="PANTHER" id="PTHR43201:SF8">
    <property type="entry name" value="ACYL-COA SYNTHETASE FAMILY MEMBER 3"/>
    <property type="match status" value="1"/>
</dbReference>
<dbReference type="InterPro" id="IPR000873">
    <property type="entry name" value="AMP-dep_synth/lig_dom"/>
</dbReference>
<dbReference type="Gene3D" id="3.40.50.12780">
    <property type="entry name" value="N-terminal domain of ligase-like"/>
    <property type="match status" value="1"/>
</dbReference>
<reference evidence="3 4" key="1">
    <citation type="submission" date="2018-06" db="EMBL/GenBank/DDBJ databases">
        <title>Genomic Encyclopedia of Archaeal and Bacterial Type Strains, Phase II (KMG-II): from individual species to whole genera.</title>
        <authorList>
            <person name="Goeker M."/>
        </authorList>
    </citation>
    <scope>NUCLEOTIDE SEQUENCE [LARGE SCALE GENOMIC DNA]</scope>
    <source>
        <strain evidence="3 4">DSM 17205</strain>
    </source>
</reference>
<dbReference type="InterPro" id="IPR042099">
    <property type="entry name" value="ANL_N_sf"/>
</dbReference>
<evidence type="ECO:0000259" key="2">
    <source>
        <dbReference type="Pfam" id="PF00501"/>
    </source>
</evidence>
<dbReference type="RefSeq" id="WP_015360628.1">
    <property type="nucleotide sequence ID" value="NZ_QKZR01000004.1"/>
</dbReference>
<keyword evidence="4" id="KW-1185">Reference proteome</keyword>
<feature type="domain" description="AMP-dependent synthetase/ligase" evidence="2">
    <location>
        <begin position="57"/>
        <end position="203"/>
    </location>
</feature>
<sequence>MIPTVHPNFKLNGHSLNNEGVAIVAYSYIKEGEEWEKQVGDFLLSWLDNYDVVTVRTSGSTGVPKEYKLLKEHMINSAIMTGKRFNIDEEKDALCCLPLSYIAGKMMLVRAMTLGWHLDLVAPSTTPLKKAEKRYDFTAMSPLQVSKSLDDIHKTRKVIIGGGAVSKSLIERLDRKHTKAYHTYGMTETCSHIAVRQLYPRYDENYTVLDDIKIEKDEQGKLVVHAPLLSKTSLVTNDLVELVGEKEFKVLGRVDDVINTGSVKVHPAQIEEKLSHRLTGNFFISGKADEDLGQKVVLIVEGDERDVQDAFKKLEKFEKPKEIFFVNSFDRTHTGKVDKRTTLEKLFSDHR</sequence>
<name>A0ABX5PW58_9FLAO</name>
<gene>
    <name evidence="3" type="ORF">LX97_02492</name>
</gene>
<dbReference type="Gene3D" id="3.30.300.30">
    <property type="match status" value="1"/>
</dbReference>
<comment type="similarity">
    <text evidence="1">Belongs to the ATP-dependent AMP-binding enzyme family.</text>
</comment>
<dbReference type="Proteomes" id="UP000248584">
    <property type="component" value="Unassembled WGS sequence"/>
</dbReference>